<dbReference type="AlphaFoldDB" id="A0A2R6NE74"/>
<evidence type="ECO:0000313" key="2">
    <source>
        <dbReference type="EMBL" id="PSR70677.1"/>
    </source>
</evidence>
<evidence type="ECO:0000256" key="1">
    <source>
        <dbReference type="SAM" id="MobiDB-lite"/>
    </source>
</evidence>
<organism evidence="2 3">
    <name type="scientific">Hermanssonia centrifuga</name>
    <dbReference type="NCBI Taxonomy" id="98765"/>
    <lineage>
        <taxon>Eukaryota</taxon>
        <taxon>Fungi</taxon>
        <taxon>Dikarya</taxon>
        <taxon>Basidiomycota</taxon>
        <taxon>Agaricomycotina</taxon>
        <taxon>Agaricomycetes</taxon>
        <taxon>Polyporales</taxon>
        <taxon>Meruliaceae</taxon>
        <taxon>Hermanssonia</taxon>
    </lineage>
</organism>
<feature type="region of interest" description="Disordered" evidence="1">
    <location>
        <begin position="1"/>
        <end position="23"/>
    </location>
</feature>
<name>A0A2R6NE74_9APHY</name>
<comment type="caution">
    <text evidence="2">The sequence shown here is derived from an EMBL/GenBank/DDBJ whole genome shotgun (WGS) entry which is preliminary data.</text>
</comment>
<proteinExistence type="predicted"/>
<protein>
    <submittedName>
        <fullName evidence="2">Uncharacterized protein</fullName>
    </submittedName>
</protein>
<feature type="compositionally biased region" description="Basic and acidic residues" evidence="1">
    <location>
        <begin position="11"/>
        <end position="23"/>
    </location>
</feature>
<dbReference type="EMBL" id="MLYV02001336">
    <property type="protein sequence ID" value="PSR70677.1"/>
    <property type="molecule type" value="Genomic_DNA"/>
</dbReference>
<accession>A0A2R6NE74</accession>
<keyword evidence="3" id="KW-1185">Reference proteome</keyword>
<reference evidence="2 3" key="1">
    <citation type="submission" date="2018-02" db="EMBL/GenBank/DDBJ databases">
        <title>Genome sequence of the basidiomycete white-rot fungus Phlebia centrifuga.</title>
        <authorList>
            <person name="Granchi Z."/>
            <person name="Peng M."/>
            <person name="de Vries R.P."/>
            <person name="Hilden K."/>
            <person name="Makela M.R."/>
            <person name="Grigoriev I."/>
            <person name="Riley R."/>
        </authorList>
    </citation>
    <scope>NUCLEOTIDE SEQUENCE [LARGE SCALE GENOMIC DNA]</scope>
    <source>
        <strain evidence="2 3">FBCC195</strain>
    </source>
</reference>
<gene>
    <name evidence="2" type="ORF">PHLCEN_2v13450</name>
</gene>
<sequence length="119" mass="13002">MSRCKPASRSELPREDLREEGADAARAAVGTRRLEYECGSEACEWRYGDKGFSREGVRRCDEREPGITNSRSGSALSDENIAGRELLNMLSVGNVAIEDGEAVVGEVVICVPYLGECME</sequence>
<dbReference type="Proteomes" id="UP000186601">
    <property type="component" value="Unassembled WGS sequence"/>
</dbReference>
<evidence type="ECO:0000313" key="3">
    <source>
        <dbReference type="Proteomes" id="UP000186601"/>
    </source>
</evidence>